<feature type="compositionally biased region" description="Basic and acidic residues" evidence="7">
    <location>
        <begin position="53"/>
        <end position="63"/>
    </location>
</feature>
<dbReference type="InterPro" id="IPR036612">
    <property type="entry name" value="KH_dom_type_1_sf"/>
</dbReference>
<dbReference type="AlphaFoldDB" id="A0A8T2RF98"/>
<dbReference type="PANTHER" id="PTHR11208">
    <property type="entry name" value="RNA-BINDING PROTEIN RELATED"/>
    <property type="match status" value="1"/>
</dbReference>
<dbReference type="Pfam" id="PF00076">
    <property type="entry name" value="RRM_1"/>
    <property type="match status" value="1"/>
</dbReference>
<comment type="subcellular location">
    <subcellularLocation>
        <location evidence="6">Nucleus</location>
    </subcellularLocation>
</comment>
<evidence type="ECO:0000259" key="8">
    <source>
        <dbReference type="PROSITE" id="PS50102"/>
    </source>
</evidence>
<evidence type="ECO:0000256" key="2">
    <source>
        <dbReference type="ARBA" id="ARBA00022771"/>
    </source>
</evidence>
<dbReference type="SUPFAM" id="SSF54791">
    <property type="entry name" value="Eukaryotic type KH-domain (KH-domain type I)"/>
    <property type="match status" value="1"/>
</dbReference>
<dbReference type="GO" id="GO:0000398">
    <property type="term" value="P:mRNA splicing, via spliceosome"/>
    <property type="evidence" value="ECO:0007669"/>
    <property type="project" value="UniProtKB-UniRule"/>
</dbReference>
<dbReference type="Gene3D" id="6.10.140.1790">
    <property type="match status" value="1"/>
</dbReference>
<evidence type="ECO:0000313" key="10">
    <source>
        <dbReference type="Proteomes" id="UP000825935"/>
    </source>
</evidence>
<dbReference type="GO" id="GO:0045131">
    <property type="term" value="F:pre-mRNA branch point binding"/>
    <property type="evidence" value="ECO:0007669"/>
    <property type="project" value="UniProtKB-UniRule"/>
</dbReference>
<dbReference type="PROSITE" id="PS50084">
    <property type="entry name" value="KH_TYPE_1"/>
    <property type="match status" value="1"/>
</dbReference>
<keyword evidence="6" id="KW-0508">mRNA splicing</keyword>
<dbReference type="SUPFAM" id="SSF54928">
    <property type="entry name" value="RNA-binding domain, RBD"/>
    <property type="match status" value="1"/>
</dbReference>
<keyword evidence="6" id="KW-0539">Nucleus</keyword>
<comment type="function">
    <text evidence="6">Necessary for the splicing of pre-mRNA. Has a role in the recognition of the branch site (5'-UACUAAC-3'), the pyrimidine tract and the 3'-splice site at the 3'-end of introns.</text>
</comment>
<dbReference type="SMART" id="SM00322">
    <property type="entry name" value="KH"/>
    <property type="match status" value="1"/>
</dbReference>
<reference evidence="9" key="1">
    <citation type="submission" date="2021-08" db="EMBL/GenBank/DDBJ databases">
        <title>WGS assembly of Ceratopteris richardii.</title>
        <authorList>
            <person name="Marchant D.B."/>
            <person name="Chen G."/>
            <person name="Jenkins J."/>
            <person name="Shu S."/>
            <person name="Leebens-Mack J."/>
            <person name="Grimwood J."/>
            <person name="Schmutz J."/>
            <person name="Soltis P."/>
            <person name="Soltis D."/>
            <person name="Chen Z.-H."/>
        </authorList>
    </citation>
    <scope>NUCLEOTIDE SEQUENCE</scope>
    <source>
        <strain evidence="9">Whitten #5841</strain>
        <tissue evidence="9">Leaf</tissue>
    </source>
</reference>
<evidence type="ECO:0000256" key="7">
    <source>
        <dbReference type="SAM" id="MobiDB-lite"/>
    </source>
</evidence>
<evidence type="ECO:0000256" key="4">
    <source>
        <dbReference type="ARBA" id="ARBA00022884"/>
    </source>
</evidence>
<feature type="region of interest" description="Disordered" evidence="7">
    <location>
        <begin position="1"/>
        <end position="22"/>
    </location>
</feature>
<accession>A0A8T2RF98</accession>
<keyword evidence="6" id="KW-0507">mRNA processing</keyword>
<dbReference type="InterPro" id="IPR000504">
    <property type="entry name" value="RRM_dom"/>
</dbReference>
<name>A0A8T2RF98_CERRI</name>
<dbReference type="InterPro" id="IPR055256">
    <property type="entry name" value="KH_1_KHDC4/BBP-like"/>
</dbReference>
<organism evidence="9 10">
    <name type="scientific">Ceratopteris richardii</name>
    <name type="common">Triangle waterfern</name>
    <dbReference type="NCBI Taxonomy" id="49495"/>
    <lineage>
        <taxon>Eukaryota</taxon>
        <taxon>Viridiplantae</taxon>
        <taxon>Streptophyta</taxon>
        <taxon>Embryophyta</taxon>
        <taxon>Tracheophyta</taxon>
        <taxon>Polypodiopsida</taxon>
        <taxon>Polypodiidae</taxon>
        <taxon>Polypodiales</taxon>
        <taxon>Pteridineae</taxon>
        <taxon>Pteridaceae</taxon>
        <taxon>Parkerioideae</taxon>
        <taxon>Ceratopteris</taxon>
    </lineage>
</organism>
<keyword evidence="1 6" id="KW-0479">Metal-binding</keyword>
<evidence type="ECO:0000256" key="1">
    <source>
        <dbReference type="ARBA" id="ARBA00022723"/>
    </source>
</evidence>
<dbReference type="PROSITE" id="PS50102">
    <property type="entry name" value="RRM"/>
    <property type="match status" value="1"/>
</dbReference>
<comment type="similarity">
    <text evidence="6">Belongs to the BBP/SF1 family.</text>
</comment>
<feature type="region of interest" description="Disordered" evidence="7">
    <location>
        <begin position="359"/>
        <end position="409"/>
    </location>
</feature>
<keyword evidence="4 5" id="KW-0694">RNA-binding</keyword>
<dbReference type="GO" id="GO:0008270">
    <property type="term" value="F:zinc ion binding"/>
    <property type="evidence" value="ECO:0007669"/>
    <property type="project" value="UniProtKB-UniRule"/>
</dbReference>
<feature type="domain" description="RRM" evidence="8">
    <location>
        <begin position="658"/>
        <end position="736"/>
    </location>
</feature>
<keyword evidence="2 6" id="KW-0863">Zinc-finger</keyword>
<gene>
    <name evidence="9" type="ORF">KP509_28G060200</name>
</gene>
<keyword evidence="6" id="KW-0747">Spliceosome</keyword>
<proteinExistence type="inferred from homology"/>
<dbReference type="InterPro" id="IPR032570">
    <property type="entry name" value="SF1-HH"/>
</dbReference>
<dbReference type="Proteomes" id="UP000825935">
    <property type="component" value="Chromosome 28"/>
</dbReference>
<evidence type="ECO:0000256" key="6">
    <source>
        <dbReference type="RuleBase" id="RU367126"/>
    </source>
</evidence>
<dbReference type="InterPro" id="IPR045071">
    <property type="entry name" value="BBP-like"/>
</dbReference>
<keyword evidence="3 6" id="KW-0862">Zinc</keyword>
<dbReference type="SMART" id="SM00360">
    <property type="entry name" value="RRM"/>
    <property type="match status" value="1"/>
</dbReference>
<evidence type="ECO:0000256" key="3">
    <source>
        <dbReference type="ARBA" id="ARBA00022833"/>
    </source>
</evidence>
<dbReference type="Pfam" id="PF16275">
    <property type="entry name" value="SF1-HH"/>
    <property type="match status" value="1"/>
</dbReference>
<dbReference type="GO" id="GO:0005681">
    <property type="term" value="C:spliceosomal complex"/>
    <property type="evidence" value="ECO:0007669"/>
    <property type="project" value="UniProtKB-KW"/>
</dbReference>
<dbReference type="GO" id="GO:0048024">
    <property type="term" value="P:regulation of mRNA splicing, via spliceosome"/>
    <property type="evidence" value="ECO:0007669"/>
    <property type="project" value="TreeGrafter"/>
</dbReference>
<dbReference type="Gene3D" id="3.30.70.330">
    <property type="match status" value="1"/>
</dbReference>
<sequence>MERERMFTGASSSQGRPPYGYDSLPVYPTSSLCHYNADSSVDMASVSTGKQENYTDHPKRDNHKDIACDGFVGNYSYASSFDEIQRKYGSDGVSYLSDGYRAGSFTGTSDNSHEPYGRAPYSPFKPGIFRDLSEKNRPALNNERWMSDKLYPEIGSQLSAFESTEEYNASSSVQSFARGAISSSYEFRDPVKDYNPYHEQSTSGYYGARSDFMPTMSNEYMGTNKYEIAATALHFPSEYNAYARTNLSSSASSLTDLSSGGTRRAQEYELKVAGGFPTVGHEQDSFYRSARLDCNAYPELGRQNFLGAYDATAFRQAESEIGKDTGALSLLQNDSRMNVQGIDTKDASVQLQVDSVAPRLSASKEKRKKSRWEPVEGSENSIEEGMKKARKKTRWSDSVSPAKEDSRPDMTNEISVDISEEVALRARLIVINQMLQTGQFHGKENGDMSPSPEPIFDNFGFRMNTREWRAREKLNKERQRIMNKLSNLEVPSDVKDPQSSKFVKHIDIPVDKYPDYNFVGLILGPRGRTQKVMEMESGAKISVKGTRLLKGGEVAKQDGTLFVKIEAISEESMNKAAAMVEKLLVPVEDDKNEHKKAQLRELALLNKSVQSNDTHNVSSELAHSSKDCAAGSTAGLSMAAIQKPGGATDSVNNNDDRTVIYVSSLPLTVDDSELSNLFSPFGKIVYANVVKHPTTRSSQGYGFVKFVDATDAAQAVALMHGYGIDGNVLIVKPKSKMETTT</sequence>
<evidence type="ECO:0000256" key="5">
    <source>
        <dbReference type="PROSITE-ProRule" id="PRU00176"/>
    </source>
</evidence>
<dbReference type="Pfam" id="PF22675">
    <property type="entry name" value="KH-I_KHDC4-BBP"/>
    <property type="match status" value="1"/>
</dbReference>
<dbReference type="CDD" id="cd00590">
    <property type="entry name" value="RRM_SF"/>
    <property type="match status" value="1"/>
</dbReference>
<protein>
    <recommendedName>
        <fullName evidence="6">Branchpoint-bridging protein</fullName>
    </recommendedName>
</protein>
<dbReference type="InterPro" id="IPR035979">
    <property type="entry name" value="RBD_domain_sf"/>
</dbReference>
<dbReference type="GO" id="GO:0003729">
    <property type="term" value="F:mRNA binding"/>
    <property type="evidence" value="ECO:0007669"/>
    <property type="project" value="TreeGrafter"/>
</dbReference>
<dbReference type="OrthoDB" id="10021397at2759"/>
<dbReference type="EMBL" id="CM035433">
    <property type="protein sequence ID" value="KAH7294193.1"/>
    <property type="molecule type" value="Genomic_DNA"/>
</dbReference>
<comment type="caution">
    <text evidence="9">The sequence shown here is derived from an EMBL/GenBank/DDBJ whole genome shotgun (WGS) entry which is preliminary data.</text>
</comment>
<dbReference type="InterPro" id="IPR004087">
    <property type="entry name" value="KH_dom"/>
</dbReference>
<dbReference type="PANTHER" id="PTHR11208:SF45">
    <property type="entry name" value="SPLICING FACTOR 1"/>
    <property type="match status" value="1"/>
</dbReference>
<keyword evidence="10" id="KW-1185">Reference proteome</keyword>
<dbReference type="InterPro" id="IPR012677">
    <property type="entry name" value="Nucleotide-bd_a/b_plait_sf"/>
</dbReference>
<dbReference type="Gene3D" id="3.30.1370.10">
    <property type="entry name" value="K Homology domain, type 1"/>
    <property type="match status" value="1"/>
</dbReference>
<dbReference type="InterPro" id="IPR047086">
    <property type="entry name" value="SF1-HH_sf"/>
</dbReference>
<evidence type="ECO:0000313" key="9">
    <source>
        <dbReference type="EMBL" id="KAH7294193.1"/>
    </source>
</evidence>
<feature type="region of interest" description="Disordered" evidence="7">
    <location>
        <begin position="44"/>
        <end position="63"/>
    </location>
</feature>